<evidence type="ECO:0008006" key="3">
    <source>
        <dbReference type="Google" id="ProtNLM"/>
    </source>
</evidence>
<dbReference type="PANTHER" id="PTHR30528">
    <property type="entry name" value="CYTOPLASMIC PROTEIN"/>
    <property type="match status" value="1"/>
</dbReference>
<name>A0A1M6AU09_9ACTN</name>
<dbReference type="AlphaFoldDB" id="A0A1M6AU09"/>
<dbReference type="Proteomes" id="UP000184512">
    <property type="component" value="Unassembled WGS sequence"/>
</dbReference>
<sequence>MLQLDSVNVFERSHYLPLLARIGPYDRAELDRLLRHDHGAGLGAYTEYVAHEAAVLPVSDWPLWAWHREQPMRPGFVAWGAEHAALIADVLGEFAERGPLCVRELEHPQNVSTGGGWWNRNDVHWAATWLFRRGELVVVGRRRFERRLAVADDVLPPEARTSMPRDDAVLELVRRAAATYGVATLDDLADYPRLRMATAKAAVDRLVANGELEPVVVDGWDRPAFLAVGTRIPRAVEAAALLSPFDPLVWHRPRAERLFGFRYRISIYTPAAQRVHGYYVMPVLVDDRIVGRVDLKSDRAAGVLRVQHAHIEPDAVARRGALARRVAPLLYEAAAWQGLESVEVTGPGTWAGDLQRELG</sequence>
<evidence type="ECO:0000313" key="2">
    <source>
        <dbReference type="Proteomes" id="UP000184512"/>
    </source>
</evidence>
<protein>
    <recommendedName>
        <fullName evidence="3">Winged helix-turn-helix domain-containing protein</fullName>
    </recommendedName>
</protein>
<dbReference type="PANTHER" id="PTHR30528:SF0">
    <property type="entry name" value="CYTOPLASMIC PROTEIN"/>
    <property type="match status" value="1"/>
</dbReference>
<keyword evidence="2" id="KW-1185">Reference proteome</keyword>
<evidence type="ECO:0000313" key="1">
    <source>
        <dbReference type="EMBL" id="SHI39798.1"/>
    </source>
</evidence>
<gene>
    <name evidence="1" type="ORF">SAMN02745244_00273</name>
</gene>
<dbReference type="EMBL" id="FQZG01000005">
    <property type="protein sequence ID" value="SHI39798.1"/>
    <property type="molecule type" value="Genomic_DNA"/>
</dbReference>
<reference evidence="2" key="1">
    <citation type="submission" date="2016-11" db="EMBL/GenBank/DDBJ databases">
        <authorList>
            <person name="Varghese N."/>
            <person name="Submissions S."/>
        </authorList>
    </citation>
    <scope>NUCLEOTIDE SEQUENCE [LARGE SCALE GENOMIC DNA]</scope>
    <source>
        <strain evidence="2">DSM 12906</strain>
    </source>
</reference>
<proteinExistence type="predicted"/>
<accession>A0A1M6AU09</accession>
<dbReference type="Pfam" id="PF06224">
    <property type="entry name" value="AlkZ-like"/>
    <property type="match status" value="1"/>
</dbReference>
<dbReference type="STRING" id="1123357.SAMN02745244_00273"/>
<organism evidence="1 2">
    <name type="scientific">Tessaracoccus bendigoensis DSM 12906</name>
    <dbReference type="NCBI Taxonomy" id="1123357"/>
    <lineage>
        <taxon>Bacteria</taxon>
        <taxon>Bacillati</taxon>
        <taxon>Actinomycetota</taxon>
        <taxon>Actinomycetes</taxon>
        <taxon>Propionibacteriales</taxon>
        <taxon>Propionibacteriaceae</taxon>
        <taxon>Tessaracoccus</taxon>
    </lineage>
</organism>
<dbReference type="InterPro" id="IPR009351">
    <property type="entry name" value="AlkZ-like"/>
</dbReference>